<sequence length="126" mass="13861">MPVPLGPDLKKKDKSTMGPNGKSNMNDPLSTPNTTITMTTTAETTTNVPPTASGRGPGVMTQEEVDRLYEERMEEDYLVNYPLGIVKLLYYHCRNGYDAYVCLLSLQLVSPMSITKNQAPLCNSSV</sequence>
<dbReference type="AlphaFoldDB" id="E4UU09"/>
<evidence type="ECO:0000256" key="1">
    <source>
        <dbReference type="SAM" id="MobiDB-lite"/>
    </source>
</evidence>
<proteinExistence type="predicted"/>
<dbReference type="GeneID" id="10029723"/>
<accession>E4UU09</accession>
<feature type="compositionally biased region" description="Low complexity" evidence="1">
    <location>
        <begin position="31"/>
        <end position="51"/>
    </location>
</feature>
<reference evidence="3" key="1">
    <citation type="journal article" date="2012" name="MBio">
        <title>Comparative genome analysis of Trichophyton rubrum and related dermatophytes reveals candidate genes involved in infection.</title>
        <authorList>
            <person name="Martinez D.A."/>
            <person name="Oliver B.G."/>
            <person name="Graeser Y."/>
            <person name="Goldberg J.M."/>
            <person name="Li W."/>
            <person name="Martinez-Rossi N.M."/>
            <person name="Monod M."/>
            <person name="Shelest E."/>
            <person name="Barton R.C."/>
            <person name="Birch E."/>
            <person name="Brakhage A.A."/>
            <person name="Chen Z."/>
            <person name="Gurr S.J."/>
            <person name="Heiman D."/>
            <person name="Heitman J."/>
            <person name="Kosti I."/>
            <person name="Rossi A."/>
            <person name="Saif S."/>
            <person name="Samalova M."/>
            <person name="Saunders C.W."/>
            <person name="Shea T."/>
            <person name="Summerbell R.C."/>
            <person name="Xu J."/>
            <person name="Young S."/>
            <person name="Zeng Q."/>
            <person name="Birren B.W."/>
            <person name="Cuomo C.A."/>
            <person name="White T.C."/>
        </authorList>
    </citation>
    <scope>NUCLEOTIDE SEQUENCE [LARGE SCALE GENOMIC DNA]</scope>
    <source>
        <strain evidence="3">ATCC MYA-4604 / CBS 118893</strain>
    </source>
</reference>
<evidence type="ECO:0000313" key="3">
    <source>
        <dbReference type="Proteomes" id="UP000002669"/>
    </source>
</evidence>
<dbReference type="eggNOG" id="ENOG502TADW">
    <property type="taxonomic scope" value="Eukaryota"/>
</dbReference>
<keyword evidence="3" id="KW-1185">Reference proteome</keyword>
<evidence type="ECO:0000313" key="2">
    <source>
        <dbReference type="EMBL" id="EFR01599.1"/>
    </source>
</evidence>
<gene>
    <name evidence="2" type="ORF">MGYG_04602</name>
</gene>
<dbReference type="VEuPathDB" id="FungiDB:MGYG_04602"/>
<organism evidence="3">
    <name type="scientific">Arthroderma gypseum (strain ATCC MYA-4604 / CBS 118893)</name>
    <name type="common">Microsporum gypseum</name>
    <dbReference type="NCBI Taxonomy" id="535722"/>
    <lineage>
        <taxon>Eukaryota</taxon>
        <taxon>Fungi</taxon>
        <taxon>Dikarya</taxon>
        <taxon>Ascomycota</taxon>
        <taxon>Pezizomycotina</taxon>
        <taxon>Eurotiomycetes</taxon>
        <taxon>Eurotiomycetidae</taxon>
        <taxon>Onygenales</taxon>
        <taxon>Arthrodermataceae</taxon>
        <taxon>Nannizzia</taxon>
    </lineage>
</organism>
<dbReference type="InParanoid" id="E4UU09"/>
<feature type="region of interest" description="Disordered" evidence="1">
    <location>
        <begin position="1"/>
        <end position="60"/>
    </location>
</feature>
<dbReference type="EMBL" id="DS989824">
    <property type="protein sequence ID" value="EFR01599.1"/>
    <property type="molecule type" value="Genomic_DNA"/>
</dbReference>
<dbReference type="OrthoDB" id="4174345at2759"/>
<name>E4UU09_ARTGP</name>
<feature type="compositionally biased region" description="Polar residues" evidence="1">
    <location>
        <begin position="17"/>
        <end position="30"/>
    </location>
</feature>
<dbReference type="Proteomes" id="UP000002669">
    <property type="component" value="Unassembled WGS sequence"/>
</dbReference>
<dbReference type="HOGENOM" id="CLU_1981120_0_0_1"/>
<protein>
    <submittedName>
        <fullName evidence="2">Uncharacterized protein</fullName>
    </submittedName>
</protein>
<dbReference type="RefSeq" id="XP_003174429.1">
    <property type="nucleotide sequence ID" value="XM_003174381.1"/>
</dbReference>